<gene>
    <name evidence="1" type="ORF">SBAD_LOCUS5919</name>
</gene>
<reference evidence="3" key="1">
    <citation type="submission" date="2016-06" db="UniProtKB">
        <authorList>
            <consortium name="WormBaseParasite"/>
        </authorList>
    </citation>
    <scope>IDENTIFICATION</scope>
</reference>
<accession>A0A183IQM4</accession>
<sequence>MEHFVCDPATGCALETVIGQRKLVTCEQFARNNVAGVKAAIARTALVWPSYSENPRKLLGRFTTVVTEDRLSGAGD</sequence>
<dbReference type="AlphaFoldDB" id="A0A183IQM4"/>
<reference evidence="1 2" key="2">
    <citation type="submission" date="2018-11" db="EMBL/GenBank/DDBJ databases">
        <authorList>
            <consortium name="Pathogen Informatics"/>
        </authorList>
    </citation>
    <scope>NUCLEOTIDE SEQUENCE [LARGE SCALE GENOMIC DNA]</scope>
</reference>
<proteinExistence type="predicted"/>
<dbReference type="EMBL" id="UZAM01009347">
    <property type="protein sequence ID" value="VDP08675.1"/>
    <property type="molecule type" value="Genomic_DNA"/>
</dbReference>
<evidence type="ECO:0000313" key="1">
    <source>
        <dbReference type="EMBL" id="VDP08675.1"/>
    </source>
</evidence>
<name>A0A183IQM4_9BILA</name>
<evidence type="ECO:0000313" key="3">
    <source>
        <dbReference type="WBParaSite" id="SBAD_0000615601-mRNA-1"/>
    </source>
</evidence>
<protein>
    <submittedName>
        <fullName evidence="3">Transposase</fullName>
    </submittedName>
</protein>
<keyword evidence="2" id="KW-1185">Reference proteome</keyword>
<dbReference type="Proteomes" id="UP000270296">
    <property type="component" value="Unassembled WGS sequence"/>
</dbReference>
<evidence type="ECO:0000313" key="2">
    <source>
        <dbReference type="Proteomes" id="UP000270296"/>
    </source>
</evidence>
<dbReference type="WBParaSite" id="SBAD_0000615601-mRNA-1">
    <property type="protein sequence ID" value="SBAD_0000615601-mRNA-1"/>
    <property type="gene ID" value="SBAD_0000615601"/>
</dbReference>
<organism evidence="3">
    <name type="scientific">Soboliphyme baturini</name>
    <dbReference type="NCBI Taxonomy" id="241478"/>
    <lineage>
        <taxon>Eukaryota</taxon>
        <taxon>Metazoa</taxon>
        <taxon>Ecdysozoa</taxon>
        <taxon>Nematoda</taxon>
        <taxon>Enoplea</taxon>
        <taxon>Dorylaimia</taxon>
        <taxon>Dioctophymatida</taxon>
        <taxon>Dioctophymatoidea</taxon>
        <taxon>Soboliphymatidae</taxon>
        <taxon>Soboliphyme</taxon>
    </lineage>
</organism>